<feature type="domain" description="Sushi" evidence="7">
    <location>
        <begin position="228"/>
        <end position="283"/>
    </location>
</feature>
<name>A0ABP0H666_CLALP</name>
<evidence type="ECO:0000313" key="8">
    <source>
        <dbReference type="EMBL" id="CAK8698459.1"/>
    </source>
</evidence>
<reference evidence="8 9" key="1">
    <citation type="submission" date="2024-02" db="EMBL/GenBank/DDBJ databases">
        <authorList>
            <person name="Daric V."/>
            <person name="Darras S."/>
        </authorList>
    </citation>
    <scope>NUCLEOTIDE SEQUENCE [LARGE SCALE GENOMIC DNA]</scope>
</reference>
<dbReference type="Pfam" id="PF00084">
    <property type="entry name" value="Sushi"/>
    <property type="match status" value="2"/>
</dbReference>
<dbReference type="PANTHER" id="PTHR19325">
    <property type="entry name" value="COMPLEMENT COMPONENT-RELATED SUSHI DOMAIN-CONTAINING"/>
    <property type="match status" value="1"/>
</dbReference>
<dbReference type="CDD" id="cd00033">
    <property type="entry name" value="CCP"/>
    <property type="match status" value="1"/>
</dbReference>
<sequence>MWLLAIPLFFLIHAADVGAKDCPDVPCPVALLCDRASCPTVPEATCVPDACTCKATFTDSVGNVIPEEDCNSGMCTPLEKMTTSKDLLFVCSDGRNMGSVCNFTCSPGFHLRGVPYVKCSTARRWLFGTENTKCISASTCPPLLQRASRDLFTYSCSSRGEPVGDGQVKAGTHCKIGCPYKKILRGASYTTCQSNGKWFPSIGNTGCISPIQTCPSLLTARTKDRFLYSCYHSRKSLGDRDASVGTVCEIKCPSQMVLQGVQKTICENDGKWEPSVRTTQCVRREKTCMSLLPSILFKSLSVRCDYGGRSVISGGAKVGTVCRIQCPYGQVVHGNSATSCTKGGSWRPSIRNTLCVSRAEVRCPSIAYSTHWSRFRVQCTYHGNPVNSGEARVGTVCKIRCLSYHRYYRLAFTAPTSVCSSTGRWTPQITSSTCPY</sequence>
<comment type="caution">
    <text evidence="8">The sequence shown here is derived from an EMBL/GenBank/DDBJ whole genome shotgun (WGS) entry which is preliminary data.</text>
</comment>
<dbReference type="EMBL" id="CAWYQH010000174">
    <property type="protein sequence ID" value="CAK8698459.1"/>
    <property type="molecule type" value="Genomic_DNA"/>
</dbReference>
<keyword evidence="3" id="KW-1015">Disulfide bond</keyword>
<evidence type="ECO:0000256" key="4">
    <source>
        <dbReference type="ARBA" id="ARBA00023180"/>
    </source>
</evidence>
<dbReference type="PROSITE" id="PS50923">
    <property type="entry name" value="SUSHI"/>
    <property type="match status" value="3"/>
</dbReference>
<keyword evidence="1 5" id="KW-0768">Sushi</keyword>
<keyword evidence="4" id="KW-0325">Glycoprotein</keyword>
<dbReference type="InterPro" id="IPR000436">
    <property type="entry name" value="Sushi_SCR_CCP_dom"/>
</dbReference>
<keyword evidence="6" id="KW-0732">Signal</keyword>
<proteinExistence type="predicted"/>
<evidence type="ECO:0000256" key="2">
    <source>
        <dbReference type="ARBA" id="ARBA00022737"/>
    </source>
</evidence>
<feature type="domain" description="Sushi" evidence="7">
    <location>
        <begin position="73"/>
        <end position="136"/>
    </location>
</feature>
<evidence type="ECO:0000256" key="6">
    <source>
        <dbReference type="SAM" id="SignalP"/>
    </source>
</evidence>
<comment type="caution">
    <text evidence="5">Lacks conserved residue(s) required for the propagation of feature annotation.</text>
</comment>
<dbReference type="InterPro" id="IPR050350">
    <property type="entry name" value="Compl-Cell_Adhes-Reg"/>
</dbReference>
<dbReference type="PANTHER" id="PTHR19325:SF560">
    <property type="entry name" value="SUSHI, VON WILLEBRAND FACTOR TYPE A, EGF AND PENTRAXIN DOMAIN-CONTAINING PROTEIN 1"/>
    <property type="match status" value="1"/>
</dbReference>
<keyword evidence="2" id="KW-0677">Repeat</keyword>
<dbReference type="Gene3D" id="2.10.70.10">
    <property type="entry name" value="Complement Module, domain 1"/>
    <property type="match status" value="2"/>
</dbReference>
<feature type="domain" description="Sushi" evidence="7">
    <location>
        <begin position="302"/>
        <end position="357"/>
    </location>
</feature>
<accession>A0ABP0H666</accession>
<dbReference type="Proteomes" id="UP001642483">
    <property type="component" value="Unassembled WGS sequence"/>
</dbReference>
<organism evidence="8 9">
    <name type="scientific">Clavelina lepadiformis</name>
    <name type="common">Light-bulb sea squirt</name>
    <name type="synonym">Ascidia lepadiformis</name>
    <dbReference type="NCBI Taxonomy" id="159417"/>
    <lineage>
        <taxon>Eukaryota</taxon>
        <taxon>Metazoa</taxon>
        <taxon>Chordata</taxon>
        <taxon>Tunicata</taxon>
        <taxon>Ascidiacea</taxon>
        <taxon>Aplousobranchia</taxon>
        <taxon>Clavelinidae</taxon>
        <taxon>Clavelina</taxon>
    </lineage>
</organism>
<evidence type="ECO:0000313" key="9">
    <source>
        <dbReference type="Proteomes" id="UP001642483"/>
    </source>
</evidence>
<feature type="signal peptide" evidence="6">
    <location>
        <begin position="1"/>
        <end position="19"/>
    </location>
</feature>
<evidence type="ECO:0000256" key="1">
    <source>
        <dbReference type="ARBA" id="ARBA00022659"/>
    </source>
</evidence>
<dbReference type="SMART" id="SM00032">
    <property type="entry name" value="CCP"/>
    <property type="match status" value="4"/>
</dbReference>
<protein>
    <recommendedName>
        <fullName evidence="7">Sushi domain-containing protein</fullName>
    </recommendedName>
</protein>
<dbReference type="InterPro" id="IPR035976">
    <property type="entry name" value="Sushi/SCR/CCP_sf"/>
</dbReference>
<dbReference type="SUPFAM" id="SSF57535">
    <property type="entry name" value="Complement control module/SCR domain"/>
    <property type="match status" value="1"/>
</dbReference>
<evidence type="ECO:0000256" key="5">
    <source>
        <dbReference type="PROSITE-ProRule" id="PRU00302"/>
    </source>
</evidence>
<gene>
    <name evidence="8" type="ORF">CVLEPA_LOCUS31903</name>
</gene>
<evidence type="ECO:0000259" key="7">
    <source>
        <dbReference type="PROSITE" id="PS50923"/>
    </source>
</evidence>
<evidence type="ECO:0000256" key="3">
    <source>
        <dbReference type="ARBA" id="ARBA00023157"/>
    </source>
</evidence>
<keyword evidence="9" id="KW-1185">Reference proteome</keyword>
<feature type="chain" id="PRO_5045553463" description="Sushi domain-containing protein" evidence="6">
    <location>
        <begin position="20"/>
        <end position="436"/>
    </location>
</feature>